<dbReference type="Pfam" id="PF07702">
    <property type="entry name" value="UTRA"/>
    <property type="match status" value="1"/>
</dbReference>
<evidence type="ECO:0000256" key="3">
    <source>
        <dbReference type="ARBA" id="ARBA00023163"/>
    </source>
</evidence>
<evidence type="ECO:0000259" key="4">
    <source>
        <dbReference type="PROSITE" id="PS50949"/>
    </source>
</evidence>
<dbReference type="GO" id="GO:0045892">
    <property type="term" value="P:negative regulation of DNA-templated transcription"/>
    <property type="evidence" value="ECO:0007669"/>
    <property type="project" value="TreeGrafter"/>
</dbReference>
<reference evidence="5 6" key="1">
    <citation type="submission" date="2019-03" db="EMBL/GenBank/DDBJ databases">
        <title>Sequencing the genomes of 1000 actinobacteria strains.</title>
        <authorList>
            <person name="Klenk H.-P."/>
        </authorList>
    </citation>
    <scope>NUCLEOTIDE SEQUENCE [LARGE SCALE GENOMIC DNA]</scope>
    <source>
        <strain evidence="5 6">DSM 18936</strain>
    </source>
</reference>
<dbReference type="RefSeq" id="WP_243839124.1">
    <property type="nucleotide sequence ID" value="NZ_JAVJPS010000040.1"/>
</dbReference>
<dbReference type="Proteomes" id="UP000294558">
    <property type="component" value="Unassembled WGS sequence"/>
</dbReference>
<dbReference type="CDD" id="cd07377">
    <property type="entry name" value="WHTH_GntR"/>
    <property type="match status" value="1"/>
</dbReference>
<dbReference type="GO" id="GO:0003700">
    <property type="term" value="F:DNA-binding transcription factor activity"/>
    <property type="evidence" value="ECO:0007669"/>
    <property type="project" value="InterPro"/>
</dbReference>
<dbReference type="SMART" id="SM00345">
    <property type="entry name" value="HTH_GNTR"/>
    <property type="match status" value="1"/>
</dbReference>
<dbReference type="InterPro" id="IPR036388">
    <property type="entry name" value="WH-like_DNA-bd_sf"/>
</dbReference>
<dbReference type="SUPFAM" id="SSF64288">
    <property type="entry name" value="Chorismate lyase-like"/>
    <property type="match status" value="1"/>
</dbReference>
<dbReference type="Gene3D" id="3.40.1410.10">
    <property type="entry name" value="Chorismate lyase-like"/>
    <property type="match status" value="1"/>
</dbReference>
<keyword evidence="2" id="KW-0238">DNA-binding</keyword>
<name>A0A4V3EIX8_9ACTN</name>
<dbReference type="Pfam" id="PF00392">
    <property type="entry name" value="GntR"/>
    <property type="match status" value="1"/>
</dbReference>
<evidence type="ECO:0000313" key="6">
    <source>
        <dbReference type="Proteomes" id="UP000294558"/>
    </source>
</evidence>
<dbReference type="InterPro" id="IPR036390">
    <property type="entry name" value="WH_DNA-bd_sf"/>
</dbReference>
<dbReference type="InterPro" id="IPR000524">
    <property type="entry name" value="Tscrpt_reg_HTH_GntR"/>
</dbReference>
<dbReference type="InterPro" id="IPR011663">
    <property type="entry name" value="UTRA"/>
</dbReference>
<evidence type="ECO:0000256" key="2">
    <source>
        <dbReference type="ARBA" id="ARBA00023125"/>
    </source>
</evidence>
<evidence type="ECO:0000256" key="1">
    <source>
        <dbReference type="ARBA" id="ARBA00023015"/>
    </source>
</evidence>
<dbReference type="SUPFAM" id="SSF46785">
    <property type="entry name" value="Winged helix' DNA-binding domain"/>
    <property type="match status" value="1"/>
</dbReference>
<keyword evidence="1" id="KW-0805">Transcription regulation</keyword>
<dbReference type="InterPro" id="IPR028978">
    <property type="entry name" value="Chorismate_lyase_/UTRA_dom_sf"/>
</dbReference>
<evidence type="ECO:0000313" key="5">
    <source>
        <dbReference type="EMBL" id="TDT16128.1"/>
    </source>
</evidence>
<dbReference type="Gene3D" id="1.10.10.10">
    <property type="entry name" value="Winged helix-like DNA-binding domain superfamily/Winged helix DNA-binding domain"/>
    <property type="match status" value="1"/>
</dbReference>
<comment type="caution">
    <text evidence="5">The sequence shown here is derived from an EMBL/GenBank/DDBJ whole genome shotgun (WGS) entry which is preliminary data.</text>
</comment>
<dbReference type="PROSITE" id="PS50949">
    <property type="entry name" value="HTH_GNTR"/>
    <property type="match status" value="1"/>
</dbReference>
<dbReference type="SMART" id="SM00866">
    <property type="entry name" value="UTRA"/>
    <property type="match status" value="1"/>
</dbReference>
<dbReference type="EMBL" id="SOAU01000001">
    <property type="protein sequence ID" value="TDT16128.1"/>
    <property type="molecule type" value="Genomic_DNA"/>
</dbReference>
<dbReference type="PRINTS" id="PR00035">
    <property type="entry name" value="HTHGNTR"/>
</dbReference>
<dbReference type="GO" id="GO:0003677">
    <property type="term" value="F:DNA binding"/>
    <property type="evidence" value="ECO:0007669"/>
    <property type="project" value="UniProtKB-KW"/>
</dbReference>
<dbReference type="InterPro" id="IPR050679">
    <property type="entry name" value="Bact_HTH_transcr_reg"/>
</dbReference>
<organism evidence="5 6">
    <name type="scientific">Ilumatobacter fluminis</name>
    <dbReference type="NCBI Taxonomy" id="467091"/>
    <lineage>
        <taxon>Bacteria</taxon>
        <taxon>Bacillati</taxon>
        <taxon>Actinomycetota</taxon>
        <taxon>Acidimicrobiia</taxon>
        <taxon>Acidimicrobiales</taxon>
        <taxon>Ilumatobacteraceae</taxon>
        <taxon>Ilumatobacter</taxon>
    </lineage>
</organism>
<protein>
    <submittedName>
        <fullName evidence="5">GntR family transcriptional regulator</fullName>
    </submittedName>
</protein>
<gene>
    <name evidence="5" type="ORF">BDK89_1710</name>
</gene>
<accession>A0A4V3EIX8</accession>
<keyword evidence="3" id="KW-0804">Transcription</keyword>
<dbReference type="AlphaFoldDB" id="A0A4V3EIX8"/>
<dbReference type="PANTHER" id="PTHR44846">
    <property type="entry name" value="MANNOSYL-D-GLYCERATE TRANSPORT/METABOLISM SYSTEM REPRESSOR MNGR-RELATED"/>
    <property type="match status" value="1"/>
</dbReference>
<sequence>MTDFADLAEPLERSSDVPLWAQLERELRRRMELGHFADRFPTDRELIEVYEVSRHTARHAVAQLGADGIVRRARGVGTSVDHRTFERSLGALYSLFQVVEEAGIEQHSVVRALERVTDAEVAERLDLDPDTELVLIDRIRYAGDEPLAIDRIWLPADVAEPLLDADFTHTSLYNELERTLGKRPGEGWEQIHPKIPTADERDILGLDEGEAVFAIERLGACKGEPIEWRLTLIRGDRFTFVADWTAGQRNELRIQMTR</sequence>
<keyword evidence="6" id="KW-1185">Reference proteome</keyword>
<feature type="domain" description="HTH gntR-type" evidence="4">
    <location>
        <begin position="17"/>
        <end position="83"/>
    </location>
</feature>
<dbReference type="PANTHER" id="PTHR44846:SF1">
    <property type="entry name" value="MANNOSYL-D-GLYCERATE TRANSPORT_METABOLISM SYSTEM REPRESSOR MNGR-RELATED"/>
    <property type="match status" value="1"/>
</dbReference>
<proteinExistence type="predicted"/>